<dbReference type="AlphaFoldDB" id="A0AAE1B445"/>
<evidence type="ECO:0000313" key="1">
    <source>
        <dbReference type="EMBL" id="KAK3798576.1"/>
    </source>
</evidence>
<accession>A0AAE1B445</accession>
<keyword evidence="2" id="KW-1185">Reference proteome</keyword>
<evidence type="ECO:0000313" key="2">
    <source>
        <dbReference type="Proteomes" id="UP001283361"/>
    </source>
</evidence>
<proteinExistence type="predicted"/>
<name>A0AAE1B445_9GAST</name>
<sequence>MVSDSKIEELGSTLEREGGGERDHGMGGVFIDFLSLLSILFSDVWIRVWEGEYATMEVMIDRNHERYEAWIVAVAVKDIGSGLVVLKIRVARSGNIVSYGIVIDNDSRKKPSYACPLAKIHRWYRLSTDHCPGLGYPGRKPHYIPPMSFDWTSLREANFCCRRQCNSLFLAKEAKVKRNVAVTTRVIDVKDGALSTEPSSKPTTLAKLGVVGG</sequence>
<gene>
    <name evidence="1" type="ORF">RRG08_031587</name>
</gene>
<protein>
    <submittedName>
        <fullName evidence="1">Uncharacterized protein</fullName>
    </submittedName>
</protein>
<organism evidence="1 2">
    <name type="scientific">Elysia crispata</name>
    <name type="common">lettuce slug</name>
    <dbReference type="NCBI Taxonomy" id="231223"/>
    <lineage>
        <taxon>Eukaryota</taxon>
        <taxon>Metazoa</taxon>
        <taxon>Spiralia</taxon>
        <taxon>Lophotrochozoa</taxon>
        <taxon>Mollusca</taxon>
        <taxon>Gastropoda</taxon>
        <taxon>Heterobranchia</taxon>
        <taxon>Euthyneura</taxon>
        <taxon>Panpulmonata</taxon>
        <taxon>Sacoglossa</taxon>
        <taxon>Placobranchoidea</taxon>
        <taxon>Plakobranchidae</taxon>
        <taxon>Elysia</taxon>
    </lineage>
</organism>
<comment type="caution">
    <text evidence="1">The sequence shown here is derived from an EMBL/GenBank/DDBJ whole genome shotgun (WGS) entry which is preliminary data.</text>
</comment>
<dbReference type="Proteomes" id="UP001283361">
    <property type="component" value="Unassembled WGS sequence"/>
</dbReference>
<dbReference type="EMBL" id="JAWDGP010000665">
    <property type="protein sequence ID" value="KAK3798576.1"/>
    <property type="molecule type" value="Genomic_DNA"/>
</dbReference>
<reference evidence="1" key="1">
    <citation type="journal article" date="2023" name="G3 (Bethesda)">
        <title>A reference genome for the long-term kleptoplast-retaining sea slug Elysia crispata morphotype clarki.</title>
        <authorList>
            <person name="Eastman K.E."/>
            <person name="Pendleton A.L."/>
            <person name="Shaikh M.A."/>
            <person name="Suttiyut T."/>
            <person name="Ogas R."/>
            <person name="Tomko P."/>
            <person name="Gavelis G."/>
            <person name="Widhalm J.R."/>
            <person name="Wisecaver J.H."/>
        </authorList>
    </citation>
    <scope>NUCLEOTIDE SEQUENCE</scope>
    <source>
        <strain evidence="1">ECLA1</strain>
    </source>
</reference>